<dbReference type="Gene3D" id="3.40.50.10470">
    <property type="entry name" value="Translation initiation factor eif-2b, domain 2"/>
    <property type="match status" value="1"/>
</dbReference>
<dbReference type="PANTHER" id="PTHR43475:SF1">
    <property type="entry name" value="METHYLTHIORIBOSE-1-PHOSPHATE ISOMERASE"/>
    <property type="match status" value="1"/>
</dbReference>
<feature type="region of interest" description="Disordered" evidence="3">
    <location>
        <begin position="1"/>
        <end position="47"/>
    </location>
</feature>
<dbReference type="InterPro" id="IPR037171">
    <property type="entry name" value="NagB/RpiA_transferase-like"/>
</dbReference>
<dbReference type="HAMAP" id="MF_01678">
    <property type="entry name" value="Salvage_MtnA"/>
    <property type="match status" value="1"/>
</dbReference>
<feature type="compositionally biased region" description="Basic and acidic residues" evidence="3">
    <location>
        <begin position="1"/>
        <end position="10"/>
    </location>
</feature>
<dbReference type="Proteomes" id="UP000198614">
    <property type="component" value="Unassembled WGS sequence"/>
</dbReference>
<accession>A0A1G7QZ86</accession>
<comment type="catalytic activity">
    <reaction evidence="2">
        <text>5-(methylsulfanyl)-alpha-D-ribose 1-phosphate = 5-(methylsulfanyl)-D-ribulose 1-phosphate</text>
        <dbReference type="Rhea" id="RHEA:19989"/>
        <dbReference type="ChEBI" id="CHEBI:58533"/>
        <dbReference type="ChEBI" id="CHEBI:58548"/>
        <dbReference type="EC" id="5.3.1.23"/>
    </reaction>
</comment>
<evidence type="ECO:0000256" key="3">
    <source>
        <dbReference type="SAM" id="MobiDB-lite"/>
    </source>
</evidence>
<dbReference type="Pfam" id="PF01008">
    <property type="entry name" value="IF-2B"/>
    <property type="match status" value="1"/>
</dbReference>
<evidence type="ECO:0000256" key="1">
    <source>
        <dbReference type="ARBA" id="ARBA00023235"/>
    </source>
</evidence>
<dbReference type="NCBIfam" id="TIGR00512">
    <property type="entry name" value="salvage_mtnA"/>
    <property type="match status" value="1"/>
</dbReference>
<keyword evidence="2" id="KW-0028">Amino-acid biosynthesis</keyword>
<dbReference type="Gene3D" id="1.20.120.420">
    <property type="entry name" value="translation initiation factor eif-2b, domain 1"/>
    <property type="match status" value="1"/>
</dbReference>
<dbReference type="FunFam" id="3.40.50.10470:FF:000011">
    <property type="entry name" value="Methylthioribose-1-phosphate isomerase"/>
    <property type="match status" value="1"/>
</dbReference>
<dbReference type="InterPro" id="IPR005251">
    <property type="entry name" value="IF-M1Pi"/>
</dbReference>
<protein>
    <recommendedName>
        <fullName evidence="2">Methylthioribose-1-phosphate isomerase</fullName>
        <shortName evidence="2">M1Pi</shortName>
        <shortName evidence="2">MTR-1-P isomerase</shortName>
        <ecNumber evidence="2">5.3.1.23</ecNumber>
    </recommendedName>
    <alternativeName>
        <fullName evidence="2">S-methyl-5-thioribose-1-phosphate isomerase</fullName>
    </alternativeName>
</protein>
<name>A0A1G7QZ86_9ACTN</name>
<dbReference type="NCBIfam" id="TIGR00524">
    <property type="entry name" value="eIF-2B_rel"/>
    <property type="match status" value="1"/>
</dbReference>
<dbReference type="UniPathway" id="UPA00904">
    <property type="reaction ID" value="UER00874"/>
</dbReference>
<keyword evidence="1 2" id="KW-0413">Isomerase</keyword>
<proteinExistence type="inferred from homology"/>
<feature type="active site" description="Proton donor" evidence="2">
    <location>
        <position position="286"/>
    </location>
</feature>
<dbReference type="InterPro" id="IPR027363">
    <property type="entry name" value="M1Pi_N"/>
</dbReference>
<keyword evidence="2" id="KW-0486">Methionine biosynthesis</keyword>
<feature type="binding site" evidence="2">
    <location>
        <position position="131"/>
    </location>
    <ligand>
        <name>substrate</name>
    </ligand>
</feature>
<dbReference type="InterPro" id="IPR000649">
    <property type="entry name" value="IF-2B-related"/>
</dbReference>
<feature type="site" description="Transition state stabilizer" evidence="2">
    <location>
        <position position="206"/>
    </location>
</feature>
<comment type="pathway">
    <text evidence="2">Amino-acid biosynthesis; L-methionine biosynthesis via salvage pathway; L-methionine from S-methyl-5-thio-alpha-D-ribose 1-phosphate: step 1/6.</text>
</comment>
<feature type="binding site" evidence="2">
    <location>
        <begin position="97"/>
        <end position="99"/>
    </location>
    <ligand>
        <name>substrate</name>
    </ligand>
</feature>
<dbReference type="SUPFAM" id="SSF100950">
    <property type="entry name" value="NagB/RpiA/CoA transferase-like"/>
    <property type="match status" value="1"/>
</dbReference>
<feature type="binding site" evidence="2">
    <location>
        <position position="245"/>
    </location>
    <ligand>
        <name>substrate</name>
    </ligand>
</feature>
<dbReference type="GO" id="GO:0019509">
    <property type="term" value="P:L-methionine salvage from methylthioadenosine"/>
    <property type="evidence" value="ECO:0007669"/>
    <property type="project" value="UniProtKB-UniRule"/>
</dbReference>
<dbReference type="GO" id="GO:0046523">
    <property type="term" value="F:S-methyl-5-thioribose-1-phosphate isomerase activity"/>
    <property type="evidence" value="ECO:0007669"/>
    <property type="project" value="UniProtKB-UniRule"/>
</dbReference>
<dbReference type="EC" id="5.3.1.23" evidence="2"/>
<reference evidence="4 5" key="1">
    <citation type="submission" date="2016-10" db="EMBL/GenBank/DDBJ databases">
        <authorList>
            <person name="de Groot N.N."/>
        </authorList>
    </citation>
    <scope>NUCLEOTIDE SEQUENCE [LARGE SCALE GENOMIC DNA]</scope>
    <source>
        <strain evidence="4 5">CGMCC 4.1859</strain>
    </source>
</reference>
<dbReference type="EMBL" id="FNAX01000013">
    <property type="protein sequence ID" value="SDG03842.1"/>
    <property type="molecule type" value="Genomic_DNA"/>
</dbReference>
<comment type="function">
    <text evidence="2">Catalyzes the interconversion of methylthioribose-1-phosphate (MTR-1-P) into methylthioribulose-1-phosphate (MTRu-1-P).</text>
</comment>
<evidence type="ECO:0000313" key="5">
    <source>
        <dbReference type="Proteomes" id="UP000198614"/>
    </source>
</evidence>
<dbReference type="InterPro" id="IPR042529">
    <property type="entry name" value="IF_2B-like_C"/>
</dbReference>
<sequence>MGRPGGDRGPSELYAFNCPPDPGQTGRMADQYAHSGDGDGPAETSENRVTPAIRWEEPPEGPVLVLLDQTRLPAEEVERVCTDPPALVEAIRGLAVRGAPLLGIAGAYGVALAAARGFDVADAAQALAGARPTAVNLSLGVRRARAAHQEALAGGAGEEAAARAALEAARALHRQDAEASARMAAHGLALLDELLPGGGHRVLTHCNTGALVSGGEGTAFAVALAAHRAGRLRRLWVDETRPLLQGARLTAYEAARNGMAYTLLTDSAAGSLFAAGEVDAVLVGADRITADGSVANKIGTYPLAVLARYHHVPLVVVAPVTTVDPDTPDGASVEVEQRGGHEVTELSGPQVPVVGAEAVGGIPVAPLGTQAYNPAFDVTPPELVTAIVTEEGVVSPVTAEALAELCARSRQATTS</sequence>
<dbReference type="PANTHER" id="PTHR43475">
    <property type="entry name" value="METHYLTHIORIBOSE-1-PHOSPHATE ISOMERASE"/>
    <property type="match status" value="1"/>
</dbReference>
<dbReference type="InterPro" id="IPR011559">
    <property type="entry name" value="Initiation_fac_2B_a/b/d"/>
</dbReference>
<gene>
    <name evidence="2" type="primary">mtnA</name>
    <name evidence="4" type="ORF">SAMN05216260_113185</name>
</gene>
<organism evidence="4 5">
    <name type="scientific">Streptomyces griseoaurantiacus</name>
    <dbReference type="NCBI Taxonomy" id="68213"/>
    <lineage>
        <taxon>Bacteria</taxon>
        <taxon>Bacillati</taxon>
        <taxon>Actinomycetota</taxon>
        <taxon>Actinomycetes</taxon>
        <taxon>Kitasatosporales</taxon>
        <taxon>Streptomycetaceae</taxon>
        <taxon>Streptomyces</taxon>
        <taxon>Streptomyces aurantiacus group</taxon>
    </lineage>
</organism>
<dbReference type="AlphaFoldDB" id="A0A1G7QZ86"/>
<dbReference type="NCBIfam" id="NF004326">
    <property type="entry name" value="PRK05720.1"/>
    <property type="match status" value="1"/>
</dbReference>
<evidence type="ECO:0000256" key="2">
    <source>
        <dbReference type="HAMAP-Rule" id="MF_01678"/>
    </source>
</evidence>
<evidence type="ECO:0000313" key="4">
    <source>
        <dbReference type="EMBL" id="SDG03842.1"/>
    </source>
</evidence>
<comment type="similarity">
    <text evidence="2">Belongs to the EIF-2B alpha/beta/delta subunits family. MtnA subfamily.</text>
</comment>
<feature type="binding site" evidence="2">
    <location>
        <begin position="296"/>
        <end position="297"/>
    </location>
    <ligand>
        <name>substrate</name>
    </ligand>
</feature>